<evidence type="ECO:0000256" key="7">
    <source>
        <dbReference type="ARBA" id="ARBA00023014"/>
    </source>
</evidence>
<dbReference type="PROSITE" id="PS00197">
    <property type="entry name" value="2FE2S_FER_1"/>
    <property type="match status" value="1"/>
</dbReference>
<dbReference type="InterPro" id="IPR017938">
    <property type="entry name" value="Riboflavin_synthase-like_b-brl"/>
</dbReference>
<proteinExistence type="predicted"/>
<dbReference type="SUPFAM" id="SSF63380">
    <property type="entry name" value="Riboflavin synthase domain-like"/>
    <property type="match status" value="1"/>
</dbReference>
<keyword evidence="5" id="KW-0560">Oxidoreductase</keyword>
<dbReference type="PANTHER" id="PTHR47354">
    <property type="entry name" value="NADH OXIDOREDUCTASE HCR"/>
    <property type="match status" value="1"/>
</dbReference>
<dbReference type="InterPro" id="IPR006058">
    <property type="entry name" value="2Fe2S_fd_BS"/>
</dbReference>
<comment type="caution">
    <text evidence="10">The sequence shown here is derived from an EMBL/GenBank/DDBJ whole genome shotgun (WGS) entry which is preliminary data.</text>
</comment>
<evidence type="ECO:0000256" key="6">
    <source>
        <dbReference type="ARBA" id="ARBA00023004"/>
    </source>
</evidence>
<dbReference type="GO" id="GO:0046872">
    <property type="term" value="F:metal ion binding"/>
    <property type="evidence" value="ECO:0007669"/>
    <property type="project" value="UniProtKB-KW"/>
</dbReference>
<dbReference type="Gene3D" id="3.40.50.80">
    <property type="entry name" value="Nucleotide-binding domain of ferredoxin-NADP reductase (FNR) module"/>
    <property type="match status" value="1"/>
</dbReference>
<dbReference type="InterPro" id="IPR001041">
    <property type="entry name" value="2Fe-2S_ferredoxin-type"/>
</dbReference>
<accession>A0A3M2L650</accession>
<gene>
    <name evidence="10" type="ORF">EBN03_18700</name>
</gene>
<keyword evidence="3" id="KW-0001">2Fe-2S</keyword>
<keyword evidence="4" id="KW-0479">Metal-binding</keyword>
<evidence type="ECO:0000256" key="2">
    <source>
        <dbReference type="ARBA" id="ARBA00022630"/>
    </source>
</evidence>
<dbReference type="InterPro" id="IPR050415">
    <property type="entry name" value="MRET"/>
</dbReference>
<dbReference type="OrthoDB" id="502624at2"/>
<protein>
    <submittedName>
        <fullName evidence="10">Oxidoreductase</fullName>
    </submittedName>
</protein>
<evidence type="ECO:0000259" key="8">
    <source>
        <dbReference type="PROSITE" id="PS51085"/>
    </source>
</evidence>
<dbReference type="AlphaFoldDB" id="A0A3M2L650"/>
<keyword evidence="2" id="KW-0285">Flavoprotein</keyword>
<evidence type="ECO:0000259" key="9">
    <source>
        <dbReference type="PROSITE" id="PS51384"/>
    </source>
</evidence>
<dbReference type="InterPro" id="IPR039261">
    <property type="entry name" value="FNR_nucleotide-bd"/>
</dbReference>
<evidence type="ECO:0000256" key="5">
    <source>
        <dbReference type="ARBA" id="ARBA00023002"/>
    </source>
</evidence>
<keyword evidence="7" id="KW-0411">Iron-sulfur</keyword>
<comment type="cofactor">
    <cofactor evidence="1">
        <name>FAD</name>
        <dbReference type="ChEBI" id="CHEBI:57692"/>
    </cofactor>
</comment>
<dbReference type="InterPro" id="IPR012675">
    <property type="entry name" value="Beta-grasp_dom_sf"/>
</dbReference>
<dbReference type="SUPFAM" id="SSF52343">
    <property type="entry name" value="Ferredoxin reductase-like, C-terminal NADP-linked domain"/>
    <property type="match status" value="1"/>
</dbReference>
<evidence type="ECO:0000313" key="10">
    <source>
        <dbReference type="EMBL" id="RMI31385.1"/>
    </source>
</evidence>
<dbReference type="Pfam" id="PF00970">
    <property type="entry name" value="FAD_binding_6"/>
    <property type="match status" value="1"/>
</dbReference>
<organism evidence="10 11">
    <name type="scientific">Nocardia stercoris</name>
    <dbReference type="NCBI Taxonomy" id="2483361"/>
    <lineage>
        <taxon>Bacteria</taxon>
        <taxon>Bacillati</taxon>
        <taxon>Actinomycetota</taxon>
        <taxon>Actinomycetes</taxon>
        <taxon>Mycobacteriales</taxon>
        <taxon>Nocardiaceae</taxon>
        <taxon>Nocardia</taxon>
    </lineage>
</organism>
<dbReference type="RefSeq" id="WP_122189336.1">
    <property type="nucleotide sequence ID" value="NZ_RFFH01000007.1"/>
</dbReference>
<dbReference type="InterPro" id="IPR008333">
    <property type="entry name" value="Cbr1-like_FAD-bd_dom"/>
</dbReference>
<dbReference type="PANTHER" id="PTHR47354:SF1">
    <property type="entry name" value="CARNITINE MONOOXYGENASE REDUCTASE SUBUNIT"/>
    <property type="match status" value="1"/>
</dbReference>
<dbReference type="InterPro" id="IPR036010">
    <property type="entry name" value="2Fe-2S_ferredoxin-like_sf"/>
</dbReference>
<dbReference type="EMBL" id="RFFH01000007">
    <property type="protein sequence ID" value="RMI31385.1"/>
    <property type="molecule type" value="Genomic_DNA"/>
</dbReference>
<dbReference type="PRINTS" id="PR00409">
    <property type="entry name" value="PHDIOXRDTASE"/>
</dbReference>
<dbReference type="Gene3D" id="3.10.20.30">
    <property type="match status" value="1"/>
</dbReference>
<dbReference type="GO" id="GO:0016491">
    <property type="term" value="F:oxidoreductase activity"/>
    <property type="evidence" value="ECO:0007669"/>
    <property type="project" value="UniProtKB-KW"/>
</dbReference>
<evidence type="ECO:0000256" key="3">
    <source>
        <dbReference type="ARBA" id="ARBA00022714"/>
    </source>
</evidence>
<dbReference type="InterPro" id="IPR017927">
    <property type="entry name" value="FAD-bd_FR_type"/>
</dbReference>
<keyword evidence="11" id="KW-1185">Reference proteome</keyword>
<evidence type="ECO:0000313" key="11">
    <source>
        <dbReference type="Proteomes" id="UP000279275"/>
    </source>
</evidence>
<dbReference type="PROSITE" id="PS51085">
    <property type="entry name" value="2FE2S_FER_2"/>
    <property type="match status" value="1"/>
</dbReference>
<dbReference type="Gene3D" id="2.40.30.10">
    <property type="entry name" value="Translation factors"/>
    <property type="match status" value="1"/>
</dbReference>
<keyword evidence="6" id="KW-0408">Iron</keyword>
<dbReference type="GO" id="GO:0051537">
    <property type="term" value="F:2 iron, 2 sulfur cluster binding"/>
    <property type="evidence" value="ECO:0007669"/>
    <property type="project" value="UniProtKB-KW"/>
</dbReference>
<name>A0A3M2L650_9NOCA</name>
<dbReference type="Pfam" id="PF00111">
    <property type="entry name" value="Fer2"/>
    <property type="match status" value="1"/>
</dbReference>
<dbReference type="CDD" id="cd06185">
    <property type="entry name" value="PDR_like"/>
    <property type="match status" value="1"/>
</dbReference>
<dbReference type="SUPFAM" id="SSF54292">
    <property type="entry name" value="2Fe-2S ferredoxin-like"/>
    <property type="match status" value="1"/>
</dbReference>
<evidence type="ECO:0000256" key="4">
    <source>
        <dbReference type="ARBA" id="ARBA00022723"/>
    </source>
</evidence>
<feature type="domain" description="FAD-binding FR-type" evidence="9">
    <location>
        <begin position="43"/>
        <end position="144"/>
    </location>
</feature>
<reference evidence="10 11" key="1">
    <citation type="submission" date="2018-10" db="EMBL/GenBank/DDBJ databases">
        <title>Isolation from cow dung.</title>
        <authorList>
            <person name="Ling L."/>
        </authorList>
    </citation>
    <scope>NUCLEOTIDE SEQUENCE [LARGE SCALE GENOMIC DNA]</scope>
    <source>
        <strain evidence="10 11">NEAU-LL90</strain>
    </source>
</reference>
<dbReference type="CDD" id="cd00207">
    <property type="entry name" value="fer2"/>
    <property type="match status" value="1"/>
</dbReference>
<dbReference type="Proteomes" id="UP000279275">
    <property type="component" value="Unassembled WGS sequence"/>
</dbReference>
<evidence type="ECO:0000256" key="1">
    <source>
        <dbReference type="ARBA" id="ARBA00001974"/>
    </source>
</evidence>
<feature type="domain" description="2Fe-2S ferredoxin-type" evidence="8">
    <location>
        <begin position="268"/>
        <end position="351"/>
    </location>
</feature>
<sequence length="351" mass="37921">MSVMEPTRAMRAFDSIGTAYRRIFAESRAADLLSRPKPVRWTGFELELSVREVRAEAADVVSLVLTAPDGGALPRWHPGSHLDVFLPSGKQRQYSLCGDPAERDAYRIAVRRLADGGGGSREMHELAPGTPLRIRGPRNAFRQIDAPSYLFLAGGIGITPILPMVRSAADRGVPWRLDYFGRTRAHLPFHAELDRIRGGVVRVHADDECGPPDLGTALAAAGPGAAIYCCGPDPMMTAARRLLPVVAPTASLHTERFSAPPVRNGRPFRIHLRRTGTTVDVAADESALQAVRRAVPGVPYSCRQGFCGTCKATVLAGEVEHRDALLPAADREHSMLICVSRAAGSDLTLDL</sequence>
<dbReference type="PROSITE" id="PS51384">
    <property type="entry name" value="FAD_FR"/>
    <property type="match status" value="1"/>
</dbReference>